<evidence type="ECO:0000313" key="2">
    <source>
        <dbReference type="Proteomes" id="UP000272560"/>
    </source>
</evidence>
<gene>
    <name evidence="1" type="ORF">D6T63_16805</name>
</gene>
<sequence>MPDIDVSDVEKDKMRPPCYHCGEPYSATNADRHLEPVDCQPCPRCKTMPACYTCRNMYCACEVHQH</sequence>
<evidence type="ECO:0000313" key="1">
    <source>
        <dbReference type="EMBL" id="RJT76252.1"/>
    </source>
</evidence>
<dbReference type="AlphaFoldDB" id="A0A3A5M753"/>
<keyword evidence="2" id="KW-1185">Reference proteome</keyword>
<accession>A0A3A5M753</accession>
<reference evidence="1 2" key="1">
    <citation type="submission" date="2018-09" db="EMBL/GenBank/DDBJ databases">
        <title>Novel species of Arthrobacter.</title>
        <authorList>
            <person name="Liu Q."/>
            <person name="Xin Y.-H."/>
        </authorList>
    </citation>
    <scope>NUCLEOTIDE SEQUENCE [LARGE SCALE GENOMIC DNA]</scope>
    <source>
        <strain evidence="1 2">Hz2</strain>
    </source>
</reference>
<proteinExistence type="predicted"/>
<dbReference type="EMBL" id="QZVT01000012">
    <property type="protein sequence ID" value="RJT76252.1"/>
    <property type="molecule type" value="Genomic_DNA"/>
</dbReference>
<organism evidence="1 2">
    <name type="scientific">Arthrobacter cheniae</name>
    <dbReference type="NCBI Taxonomy" id="1258888"/>
    <lineage>
        <taxon>Bacteria</taxon>
        <taxon>Bacillati</taxon>
        <taxon>Actinomycetota</taxon>
        <taxon>Actinomycetes</taxon>
        <taxon>Micrococcales</taxon>
        <taxon>Micrococcaceae</taxon>
        <taxon>Arthrobacter</taxon>
    </lineage>
</organism>
<dbReference type="Proteomes" id="UP000272560">
    <property type="component" value="Unassembled WGS sequence"/>
</dbReference>
<dbReference type="OrthoDB" id="3629606at2"/>
<comment type="caution">
    <text evidence="1">The sequence shown here is derived from an EMBL/GenBank/DDBJ whole genome shotgun (WGS) entry which is preliminary data.</text>
</comment>
<name>A0A3A5M753_9MICC</name>
<protein>
    <submittedName>
        <fullName evidence="1">Recombination activating protein 1</fullName>
    </submittedName>
</protein>